<dbReference type="Proteomes" id="UP001154282">
    <property type="component" value="Unassembled WGS sequence"/>
</dbReference>
<dbReference type="PANTHER" id="PTHR33512">
    <property type="entry name" value="PROTEIN, PUTATIVE (DUF1191)-RELATED"/>
    <property type="match status" value="1"/>
</dbReference>
<dbReference type="GO" id="GO:0016020">
    <property type="term" value="C:membrane"/>
    <property type="evidence" value="ECO:0007669"/>
    <property type="project" value="TreeGrafter"/>
</dbReference>
<gene>
    <name evidence="3" type="ORF">LITE_LOCUS16192</name>
</gene>
<evidence type="ECO:0000313" key="3">
    <source>
        <dbReference type="EMBL" id="CAI0414110.1"/>
    </source>
</evidence>
<evidence type="ECO:0000256" key="2">
    <source>
        <dbReference type="SAM" id="SignalP"/>
    </source>
</evidence>
<dbReference type="PANTHER" id="PTHR33512:SF1">
    <property type="entry name" value="PROTEIN, PUTATIVE (DUF1191)-RELATED"/>
    <property type="match status" value="1"/>
</dbReference>
<dbReference type="EMBL" id="CAMGYJ010000005">
    <property type="protein sequence ID" value="CAI0414110.1"/>
    <property type="molecule type" value="Genomic_DNA"/>
</dbReference>
<keyword evidence="4" id="KW-1185">Reference proteome</keyword>
<protein>
    <submittedName>
        <fullName evidence="3">Uncharacterized protein</fullName>
    </submittedName>
</protein>
<sequence length="325" mass="35273">MLNLHSFILITILLSLSPTRAQKPITSPQMLDLLIRNYTFSDNLNMTKTGEMQSVRLPPNLSGVRARAARFRCGSLTRYGARIDEFHLGIGVNLFPCVERVMLITHNFDLNWSISFYSANYNLSGYQLVSPILGLTAYNAGKKTSNNPNSSYPLEVGIRSDQGSPITINFTVAAIRDDHVDPLCASFGRDGKTVSLKPPISPYLCGSTSNGHFGLVVKLPPAPPAPPPYAAEDGGGGGEGGRVVMWKVAVGSSVGSALAIVLLGLLLVAMFAKVKKKARMVEMERRAYEEEALQVSMVGHVRAPVAVGTRTAPIIEHHFVHYKPK</sequence>
<feature type="transmembrane region" description="Helical" evidence="1">
    <location>
        <begin position="254"/>
        <end position="272"/>
    </location>
</feature>
<proteinExistence type="predicted"/>
<feature type="chain" id="PRO_5043392911" evidence="2">
    <location>
        <begin position="22"/>
        <end position="325"/>
    </location>
</feature>
<keyword evidence="2" id="KW-0732">Signal</keyword>
<dbReference type="InterPro" id="IPR010605">
    <property type="entry name" value="DUF1191"/>
</dbReference>
<dbReference type="AlphaFoldDB" id="A0AAV0JVW3"/>
<keyword evidence="1" id="KW-0812">Transmembrane</keyword>
<keyword evidence="1" id="KW-0472">Membrane</keyword>
<evidence type="ECO:0000313" key="4">
    <source>
        <dbReference type="Proteomes" id="UP001154282"/>
    </source>
</evidence>
<dbReference type="Pfam" id="PF06697">
    <property type="entry name" value="DUF1191"/>
    <property type="match status" value="1"/>
</dbReference>
<reference evidence="3" key="1">
    <citation type="submission" date="2022-08" db="EMBL/GenBank/DDBJ databases">
        <authorList>
            <person name="Gutierrez-Valencia J."/>
        </authorList>
    </citation>
    <scope>NUCLEOTIDE SEQUENCE</scope>
</reference>
<name>A0AAV0JVW3_9ROSI</name>
<comment type="caution">
    <text evidence="3">The sequence shown here is derived from an EMBL/GenBank/DDBJ whole genome shotgun (WGS) entry which is preliminary data.</text>
</comment>
<organism evidence="3 4">
    <name type="scientific">Linum tenue</name>
    <dbReference type="NCBI Taxonomy" id="586396"/>
    <lineage>
        <taxon>Eukaryota</taxon>
        <taxon>Viridiplantae</taxon>
        <taxon>Streptophyta</taxon>
        <taxon>Embryophyta</taxon>
        <taxon>Tracheophyta</taxon>
        <taxon>Spermatophyta</taxon>
        <taxon>Magnoliopsida</taxon>
        <taxon>eudicotyledons</taxon>
        <taxon>Gunneridae</taxon>
        <taxon>Pentapetalae</taxon>
        <taxon>rosids</taxon>
        <taxon>fabids</taxon>
        <taxon>Malpighiales</taxon>
        <taxon>Linaceae</taxon>
        <taxon>Linum</taxon>
    </lineage>
</organism>
<accession>A0AAV0JVW3</accession>
<evidence type="ECO:0000256" key="1">
    <source>
        <dbReference type="SAM" id="Phobius"/>
    </source>
</evidence>
<keyword evidence="1" id="KW-1133">Transmembrane helix</keyword>
<feature type="signal peptide" evidence="2">
    <location>
        <begin position="1"/>
        <end position="21"/>
    </location>
</feature>